<protein>
    <submittedName>
        <fullName evidence="5">Ankyrin</fullName>
    </submittedName>
</protein>
<keyword evidence="1" id="KW-0677">Repeat</keyword>
<keyword evidence="2 3" id="KW-0040">ANK repeat</keyword>
<dbReference type="Gene3D" id="1.25.40.20">
    <property type="entry name" value="Ankyrin repeat-containing domain"/>
    <property type="match status" value="3"/>
</dbReference>
<dbReference type="EMBL" id="ML977165">
    <property type="protein sequence ID" value="KAF1984886.1"/>
    <property type="molecule type" value="Genomic_DNA"/>
</dbReference>
<keyword evidence="4" id="KW-0732">Signal</keyword>
<evidence type="ECO:0000256" key="3">
    <source>
        <dbReference type="PROSITE-ProRule" id="PRU00023"/>
    </source>
</evidence>
<sequence>MTSVRLTAYFAALYVVGSCARKTQDTAWRGTSQLTQLDLFDREIVRALFVTDDFRYRPRRYRNTRQSDIYYDPLATNFLVGEFKLSGYGTSFLGQFRATIDWITDNCEAAQDGPLYAMALCQTATACHDPLAVIAKLGENSKADFRPENLPSAALVAAAASNDLVLASELLLKGVSSNQKFLFLGTPLTVAACCGHKDMVHVLLRYRTENVLDSLTAASAHGHSAIVEALLPNLGSNHDERHVERPFRAAIRGGHERCWRLLSECNRLTNMLEQQIFLRKFSLLHDAAECGHNTLVQLALDQGEDVNAMGGINFWELFDPLDNSAPLWALVGATFNDHAHTVKLLLDRGANMANHGQGLPLAHAASNGNQEIVQMLLAKGTPVNVNGSAAMLHAVTGGQIFMMRFLASYGGVALDNMLFYAVHTGLAPVVRVLIEELGVDPNYSLDGRVAIREAKSQGQDHIVQLLKDLGAVDPEPEIPVFMIPDRVWTCACCIKDPETGGTIQMFCWRSRKTRQEEARPPFSFGLHNVIP</sequence>
<evidence type="ECO:0000256" key="4">
    <source>
        <dbReference type="SAM" id="SignalP"/>
    </source>
</evidence>
<name>A0A6G1GVA6_9PEZI</name>
<dbReference type="InterPro" id="IPR002110">
    <property type="entry name" value="Ankyrin_rpt"/>
</dbReference>
<gene>
    <name evidence="5" type="ORF">K402DRAFT_455481</name>
</gene>
<evidence type="ECO:0000256" key="2">
    <source>
        <dbReference type="ARBA" id="ARBA00023043"/>
    </source>
</evidence>
<evidence type="ECO:0000313" key="5">
    <source>
        <dbReference type="EMBL" id="KAF1984886.1"/>
    </source>
</evidence>
<evidence type="ECO:0000256" key="1">
    <source>
        <dbReference type="ARBA" id="ARBA00022737"/>
    </source>
</evidence>
<dbReference type="PROSITE" id="PS50088">
    <property type="entry name" value="ANK_REPEAT"/>
    <property type="match status" value="2"/>
</dbReference>
<proteinExistence type="predicted"/>
<dbReference type="PANTHER" id="PTHR24198">
    <property type="entry name" value="ANKYRIN REPEAT AND PROTEIN KINASE DOMAIN-CONTAINING PROTEIN"/>
    <property type="match status" value="1"/>
</dbReference>
<feature type="repeat" description="ANK" evidence="3">
    <location>
        <begin position="360"/>
        <end position="388"/>
    </location>
</feature>
<feature type="signal peptide" evidence="4">
    <location>
        <begin position="1"/>
        <end position="20"/>
    </location>
</feature>
<feature type="chain" id="PRO_5026273976" evidence="4">
    <location>
        <begin position="21"/>
        <end position="531"/>
    </location>
</feature>
<dbReference type="Pfam" id="PF12796">
    <property type="entry name" value="Ank_2"/>
    <property type="match status" value="2"/>
</dbReference>
<dbReference type="PANTHER" id="PTHR24198:SF165">
    <property type="entry name" value="ANKYRIN REPEAT-CONTAINING PROTEIN-RELATED"/>
    <property type="match status" value="1"/>
</dbReference>
<organism evidence="5 6">
    <name type="scientific">Aulographum hederae CBS 113979</name>
    <dbReference type="NCBI Taxonomy" id="1176131"/>
    <lineage>
        <taxon>Eukaryota</taxon>
        <taxon>Fungi</taxon>
        <taxon>Dikarya</taxon>
        <taxon>Ascomycota</taxon>
        <taxon>Pezizomycotina</taxon>
        <taxon>Dothideomycetes</taxon>
        <taxon>Pleosporomycetidae</taxon>
        <taxon>Aulographales</taxon>
        <taxon>Aulographaceae</taxon>
    </lineage>
</organism>
<dbReference type="SUPFAM" id="SSF48403">
    <property type="entry name" value="Ankyrin repeat"/>
    <property type="match status" value="1"/>
</dbReference>
<evidence type="ECO:0000313" key="6">
    <source>
        <dbReference type="Proteomes" id="UP000800041"/>
    </source>
</evidence>
<accession>A0A6G1GVA6</accession>
<dbReference type="SMART" id="SM00248">
    <property type="entry name" value="ANK"/>
    <property type="match status" value="7"/>
</dbReference>
<dbReference type="InterPro" id="IPR036770">
    <property type="entry name" value="Ankyrin_rpt-contain_sf"/>
</dbReference>
<feature type="repeat" description="ANK" evidence="3">
    <location>
        <begin position="279"/>
        <end position="311"/>
    </location>
</feature>
<dbReference type="Proteomes" id="UP000800041">
    <property type="component" value="Unassembled WGS sequence"/>
</dbReference>
<keyword evidence="6" id="KW-1185">Reference proteome</keyword>
<dbReference type="OrthoDB" id="426293at2759"/>
<dbReference type="PROSITE" id="PS51257">
    <property type="entry name" value="PROKAR_LIPOPROTEIN"/>
    <property type="match status" value="1"/>
</dbReference>
<dbReference type="AlphaFoldDB" id="A0A6G1GVA6"/>
<reference evidence="5" key="1">
    <citation type="journal article" date="2020" name="Stud. Mycol.">
        <title>101 Dothideomycetes genomes: a test case for predicting lifestyles and emergence of pathogens.</title>
        <authorList>
            <person name="Haridas S."/>
            <person name="Albert R."/>
            <person name="Binder M."/>
            <person name="Bloem J."/>
            <person name="Labutti K."/>
            <person name="Salamov A."/>
            <person name="Andreopoulos B."/>
            <person name="Baker S."/>
            <person name="Barry K."/>
            <person name="Bills G."/>
            <person name="Bluhm B."/>
            <person name="Cannon C."/>
            <person name="Castanera R."/>
            <person name="Culley D."/>
            <person name="Daum C."/>
            <person name="Ezra D."/>
            <person name="Gonzalez J."/>
            <person name="Henrissat B."/>
            <person name="Kuo A."/>
            <person name="Liang C."/>
            <person name="Lipzen A."/>
            <person name="Lutzoni F."/>
            <person name="Magnuson J."/>
            <person name="Mondo S."/>
            <person name="Nolan M."/>
            <person name="Ohm R."/>
            <person name="Pangilinan J."/>
            <person name="Park H.-J."/>
            <person name="Ramirez L."/>
            <person name="Alfaro M."/>
            <person name="Sun H."/>
            <person name="Tritt A."/>
            <person name="Yoshinaga Y."/>
            <person name="Zwiers L.-H."/>
            <person name="Turgeon B."/>
            <person name="Goodwin S."/>
            <person name="Spatafora J."/>
            <person name="Crous P."/>
            <person name="Grigoriev I."/>
        </authorList>
    </citation>
    <scope>NUCLEOTIDE SEQUENCE</scope>
    <source>
        <strain evidence="5">CBS 113979</strain>
    </source>
</reference>